<sequence length="329" mass="36503">MATLKEIALAANVSVATVSRVLNDDPGLSVKEGTRQKILEAAERLEYKLSASRRHYGQRLTFLALYSYPQVLELNDPYYLSIRYGIETQCEKLDITLISHYDSDFSREFPAVNGVLVIGKPQPEHLAMVTKISPNIIFIDGITDDLHHDCISVDLAKISKNIIDYFIAHGYARIGFIGGRDDISQADQREQAFLDYGISKGVVMEQDVYYGDFTSQSGYQLATRMISSHEGYPEALFIATDSIAIGVLRALHENNISVPGQVALISVNDIPTAQFTHPPLSTVRIHTEIMGCQSVNILAQRIRDERTIPLSVIIPSILLCRGTTCDARA</sequence>
<evidence type="ECO:0000313" key="5">
    <source>
        <dbReference type="EMBL" id="MCD1126725.1"/>
    </source>
</evidence>
<dbReference type="InterPro" id="IPR046335">
    <property type="entry name" value="LacI/GalR-like_sensor"/>
</dbReference>
<dbReference type="GO" id="GO:0000976">
    <property type="term" value="F:transcription cis-regulatory region binding"/>
    <property type="evidence" value="ECO:0007669"/>
    <property type="project" value="TreeGrafter"/>
</dbReference>
<dbReference type="Pfam" id="PF13377">
    <property type="entry name" value="Peripla_BP_3"/>
    <property type="match status" value="1"/>
</dbReference>
<dbReference type="GO" id="GO:0003700">
    <property type="term" value="F:DNA-binding transcription factor activity"/>
    <property type="evidence" value="ECO:0007669"/>
    <property type="project" value="TreeGrafter"/>
</dbReference>
<dbReference type="SMART" id="SM00354">
    <property type="entry name" value="HTH_LACI"/>
    <property type="match status" value="1"/>
</dbReference>
<dbReference type="NCBIfam" id="NF007665">
    <property type="entry name" value="PRK10339.1"/>
    <property type="match status" value="1"/>
</dbReference>
<dbReference type="CDD" id="cd01544">
    <property type="entry name" value="PBP1_GalR"/>
    <property type="match status" value="1"/>
</dbReference>
<dbReference type="SUPFAM" id="SSF47413">
    <property type="entry name" value="lambda repressor-like DNA-binding domains"/>
    <property type="match status" value="1"/>
</dbReference>
<accession>A0A9X1SLF6</accession>
<keyword evidence="2" id="KW-0238">DNA-binding</keyword>
<evidence type="ECO:0000256" key="1">
    <source>
        <dbReference type="ARBA" id="ARBA00023015"/>
    </source>
</evidence>
<reference evidence="5" key="1">
    <citation type="submission" date="2021-11" db="EMBL/GenBank/DDBJ databases">
        <title>Jinshanibacter sp. isolated from one year old Eriocheir sinensis.</title>
        <authorList>
            <person name="Li J.-Y."/>
            <person name="He W."/>
            <person name="Gao T.-H."/>
        </authorList>
    </citation>
    <scope>NUCLEOTIDE SEQUENCE</scope>
    <source>
        <strain evidence="5">LJY008</strain>
    </source>
</reference>
<keyword evidence="3" id="KW-0804">Transcription</keyword>
<proteinExistence type="predicted"/>
<dbReference type="RefSeq" id="WP_230609935.1">
    <property type="nucleotide sequence ID" value="NZ_JAJNAG010000028.1"/>
</dbReference>
<gene>
    <name evidence="5" type="primary">ebgR</name>
    <name evidence="5" type="ORF">LPW36_12085</name>
</gene>
<evidence type="ECO:0000259" key="4">
    <source>
        <dbReference type="PROSITE" id="PS50932"/>
    </source>
</evidence>
<evidence type="ECO:0000256" key="2">
    <source>
        <dbReference type="ARBA" id="ARBA00023125"/>
    </source>
</evidence>
<evidence type="ECO:0000256" key="3">
    <source>
        <dbReference type="ARBA" id="ARBA00023163"/>
    </source>
</evidence>
<dbReference type="PROSITE" id="PS50932">
    <property type="entry name" value="HTH_LACI_2"/>
    <property type="match status" value="1"/>
</dbReference>
<dbReference type="AlphaFoldDB" id="A0A9X1SLF6"/>
<organism evidence="5 6">
    <name type="scientific">Limnobaculum eriocheiris</name>
    <dbReference type="NCBI Taxonomy" id="2897391"/>
    <lineage>
        <taxon>Bacteria</taxon>
        <taxon>Pseudomonadati</taxon>
        <taxon>Pseudomonadota</taxon>
        <taxon>Gammaproteobacteria</taxon>
        <taxon>Enterobacterales</taxon>
        <taxon>Budviciaceae</taxon>
        <taxon>Limnobaculum</taxon>
    </lineage>
</organism>
<dbReference type="InterPro" id="IPR028082">
    <property type="entry name" value="Peripla_BP_I"/>
</dbReference>
<protein>
    <submittedName>
        <fullName evidence="5">Transcriptional regulator EbgR</fullName>
    </submittedName>
</protein>
<dbReference type="CDD" id="cd01392">
    <property type="entry name" value="HTH_LacI"/>
    <property type="match status" value="1"/>
</dbReference>
<dbReference type="Gene3D" id="3.40.50.2300">
    <property type="match status" value="2"/>
</dbReference>
<dbReference type="Proteomes" id="UP001139171">
    <property type="component" value="Unassembled WGS sequence"/>
</dbReference>
<dbReference type="InterPro" id="IPR000843">
    <property type="entry name" value="HTH_LacI"/>
</dbReference>
<dbReference type="Pfam" id="PF00356">
    <property type="entry name" value="LacI"/>
    <property type="match status" value="1"/>
</dbReference>
<keyword evidence="6" id="KW-1185">Reference proteome</keyword>
<dbReference type="EMBL" id="JAJNAG010000028">
    <property type="protein sequence ID" value="MCD1126725.1"/>
    <property type="molecule type" value="Genomic_DNA"/>
</dbReference>
<dbReference type="InterPro" id="IPR010982">
    <property type="entry name" value="Lambda_DNA-bd_dom_sf"/>
</dbReference>
<dbReference type="SUPFAM" id="SSF53822">
    <property type="entry name" value="Periplasmic binding protein-like I"/>
    <property type="match status" value="1"/>
</dbReference>
<comment type="caution">
    <text evidence="5">The sequence shown here is derived from an EMBL/GenBank/DDBJ whole genome shotgun (WGS) entry which is preliminary data.</text>
</comment>
<evidence type="ECO:0000313" key="6">
    <source>
        <dbReference type="Proteomes" id="UP001139171"/>
    </source>
</evidence>
<dbReference type="PROSITE" id="PS00356">
    <property type="entry name" value="HTH_LACI_1"/>
    <property type="match status" value="1"/>
</dbReference>
<feature type="domain" description="HTH lacI-type" evidence="4">
    <location>
        <begin position="2"/>
        <end position="58"/>
    </location>
</feature>
<dbReference type="PANTHER" id="PTHR30146">
    <property type="entry name" value="LACI-RELATED TRANSCRIPTIONAL REPRESSOR"/>
    <property type="match status" value="1"/>
</dbReference>
<keyword evidence="1" id="KW-0805">Transcription regulation</keyword>
<name>A0A9X1SLF6_9GAMM</name>
<dbReference type="PANTHER" id="PTHR30146:SF149">
    <property type="entry name" value="HTH-TYPE TRANSCRIPTIONAL REGULATOR EBGR"/>
    <property type="match status" value="1"/>
</dbReference>
<dbReference type="Gene3D" id="1.10.260.40">
    <property type="entry name" value="lambda repressor-like DNA-binding domains"/>
    <property type="match status" value="1"/>
</dbReference>